<protein>
    <submittedName>
        <fullName evidence="2">Uncharacterized protein</fullName>
    </submittedName>
</protein>
<accession>A0ABQ9H3L2</accession>
<dbReference type="EMBL" id="JARBHB010000007">
    <property type="protein sequence ID" value="KAJ8878857.1"/>
    <property type="molecule type" value="Genomic_DNA"/>
</dbReference>
<comment type="caution">
    <text evidence="2">The sequence shown here is derived from an EMBL/GenBank/DDBJ whole genome shotgun (WGS) entry which is preliminary data.</text>
</comment>
<reference evidence="2 3" key="1">
    <citation type="submission" date="2023-02" db="EMBL/GenBank/DDBJ databases">
        <title>LHISI_Scaffold_Assembly.</title>
        <authorList>
            <person name="Stuart O.P."/>
            <person name="Cleave R."/>
            <person name="Magrath M.J.L."/>
            <person name="Mikheyev A.S."/>
        </authorList>
    </citation>
    <scope>NUCLEOTIDE SEQUENCE [LARGE SCALE GENOMIC DNA]</scope>
    <source>
        <strain evidence="2">Daus_M_001</strain>
        <tissue evidence="2">Leg muscle</tissue>
    </source>
</reference>
<gene>
    <name evidence="2" type="ORF">PR048_019446</name>
</gene>
<organism evidence="2 3">
    <name type="scientific">Dryococelus australis</name>
    <dbReference type="NCBI Taxonomy" id="614101"/>
    <lineage>
        <taxon>Eukaryota</taxon>
        <taxon>Metazoa</taxon>
        <taxon>Ecdysozoa</taxon>
        <taxon>Arthropoda</taxon>
        <taxon>Hexapoda</taxon>
        <taxon>Insecta</taxon>
        <taxon>Pterygota</taxon>
        <taxon>Neoptera</taxon>
        <taxon>Polyneoptera</taxon>
        <taxon>Phasmatodea</taxon>
        <taxon>Verophasmatodea</taxon>
        <taxon>Anareolatae</taxon>
        <taxon>Phasmatidae</taxon>
        <taxon>Eurycanthinae</taxon>
        <taxon>Dryococelus</taxon>
    </lineage>
</organism>
<evidence type="ECO:0000313" key="2">
    <source>
        <dbReference type="EMBL" id="KAJ8878857.1"/>
    </source>
</evidence>
<keyword evidence="3" id="KW-1185">Reference proteome</keyword>
<feature type="region of interest" description="Disordered" evidence="1">
    <location>
        <begin position="444"/>
        <end position="491"/>
    </location>
</feature>
<proteinExistence type="predicted"/>
<name>A0ABQ9H3L2_9NEOP</name>
<sequence>MAGGDDWTFVEVEAAAAVRGSGRWHSLSNAEPTPTAAMRGSGRWHSLSNVEPTPAAAARGSGRWHSLSNAEPTPAAAVRGSGMWHSLSNAEPTPAAAVRGSGRWHSLSNAESIPAAAARGSGRLHSLSNAEPTPAAARGSGRWHTQLYDGNTARLACRSDEALGVHVSVARIAPSHLDLGRGRCDNAGEGKWGRVHASAACLCPTLDCYCSANKTITSMHAIFIDAAAYSWERFVFPSNLSALHVSLVEHQLGIPSQKRGYAHATKQILKINSQEIAEIFKFLAPSVSGAHKSTGGSISETARRYAGKVRLEQRRNVRAGESGYPPPPREGPPTSSNFRHDSYLQNQPTSGIVWHESHMRKSGSDTAGECTENLNSFAWPRAPLGQDDDVALVFSVVGSYSNLSLHSDASGKRGSYSEHINLREVATNFAARTRNTNVLRVGEGEASVETQERGEWDIPEETRRQAASSGTIPKFENPKVTPSGIQPSLLS</sequence>
<feature type="region of interest" description="Disordered" evidence="1">
    <location>
        <begin position="23"/>
        <end position="80"/>
    </location>
</feature>
<feature type="region of interest" description="Disordered" evidence="1">
    <location>
        <begin position="312"/>
        <end position="343"/>
    </location>
</feature>
<evidence type="ECO:0000256" key="1">
    <source>
        <dbReference type="SAM" id="MobiDB-lite"/>
    </source>
</evidence>
<evidence type="ECO:0000313" key="3">
    <source>
        <dbReference type="Proteomes" id="UP001159363"/>
    </source>
</evidence>
<feature type="compositionally biased region" description="Basic and acidic residues" evidence="1">
    <location>
        <begin position="450"/>
        <end position="464"/>
    </location>
</feature>
<dbReference type="Proteomes" id="UP001159363">
    <property type="component" value="Chromosome 6"/>
</dbReference>